<protein>
    <submittedName>
        <fullName evidence="2">Uncharacterized protein</fullName>
    </submittedName>
</protein>
<reference evidence="2" key="1">
    <citation type="journal article" date="2023" name="Nat. Commun.">
        <title>Diploid and tetraploid genomes of Acorus and the evolution of monocots.</title>
        <authorList>
            <person name="Ma L."/>
            <person name="Liu K.W."/>
            <person name="Li Z."/>
            <person name="Hsiao Y.Y."/>
            <person name="Qi Y."/>
            <person name="Fu T."/>
            <person name="Tang G.D."/>
            <person name="Zhang D."/>
            <person name="Sun W.H."/>
            <person name="Liu D.K."/>
            <person name="Li Y."/>
            <person name="Chen G.Z."/>
            <person name="Liu X.D."/>
            <person name="Liao X.Y."/>
            <person name="Jiang Y.T."/>
            <person name="Yu X."/>
            <person name="Hao Y."/>
            <person name="Huang J."/>
            <person name="Zhao X.W."/>
            <person name="Ke S."/>
            <person name="Chen Y.Y."/>
            <person name="Wu W.L."/>
            <person name="Hsu J.L."/>
            <person name="Lin Y.F."/>
            <person name="Huang M.D."/>
            <person name="Li C.Y."/>
            <person name="Huang L."/>
            <person name="Wang Z.W."/>
            <person name="Zhao X."/>
            <person name="Zhong W.Y."/>
            <person name="Peng D.H."/>
            <person name="Ahmad S."/>
            <person name="Lan S."/>
            <person name="Zhang J.S."/>
            <person name="Tsai W.C."/>
            <person name="Van de Peer Y."/>
            <person name="Liu Z.J."/>
        </authorList>
    </citation>
    <scope>NUCLEOTIDE SEQUENCE</scope>
    <source>
        <strain evidence="2">CP</strain>
    </source>
</reference>
<comment type="caution">
    <text evidence="2">The sequence shown here is derived from an EMBL/GenBank/DDBJ whole genome shotgun (WGS) entry which is preliminary data.</text>
</comment>
<proteinExistence type="predicted"/>
<name>A0AAV9E559_ACOCL</name>
<sequence length="243" mass="28086">MHGGKWKTVKSHYGQRYLYGKQFIESLDEEKIVMIDLWEDIRPWTNSTNARLVKFTYMIPNSLPREYIVVNNDAKLLQIFKKNRRNKKFILYVIDNEDEVEPSSAASNSVAASELVSQIVVGDQRSTKSIVQAYSSVVNHDVNRSPFQPIEYNPHAMPIENTVSSDNDVDAEHEELQFDVDDLDVDDIFIHDEEQQSMSDDSVENKEDPEGLGDEVLKLEEWRSMIVDQILIRYVQMNSKANL</sequence>
<evidence type="ECO:0000256" key="1">
    <source>
        <dbReference type="SAM" id="MobiDB-lite"/>
    </source>
</evidence>
<dbReference type="EMBL" id="JAUJYO010000009">
    <property type="protein sequence ID" value="KAK1308841.1"/>
    <property type="molecule type" value="Genomic_DNA"/>
</dbReference>
<gene>
    <name evidence="2" type="ORF">QJS10_CPA09g01141</name>
</gene>
<dbReference type="Proteomes" id="UP001180020">
    <property type="component" value="Unassembled WGS sequence"/>
</dbReference>
<accession>A0AAV9E559</accession>
<evidence type="ECO:0000313" key="2">
    <source>
        <dbReference type="EMBL" id="KAK1308841.1"/>
    </source>
</evidence>
<organism evidence="2 3">
    <name type="scientific">Acorus calamus</name>
    <name type="common">Sweet flag</name>
    <dbReference type="NCBI Taxonomy" id="4465"/>
    <lineage>
        <taxon>Eukaryota</taxon>
        <taxon>Viridiplantae</taxon>
        <taxon>Streptophyta</taxon>
        <taxon>Embryophyta</taxon>
        <taxon>Tracheophyta</taxon>
        <taxon>Spermatophyta</taxon>
        <taxon>Magnoliopsida</taxon>
        <taxon>Liliopsida</taxon>
        <taxon>Acoraceae</taxon>
        <taxon>Acorus</taxon>
    </lineage>
</organism>
<evidence type="ECO:0000313" key="3">
    <source>
        <dbReference type="Proteomes" id="UP001180020"/>
    </source>
</evidence>
<feature type="compositionally biased region" description="Basic and acidic residues" evidence="1">
    <location>
        <begin position="203"/>
        <end position="212"/>
    </location>
</feature>
<keyword evidence="3" id="KW-1185">Reference proteome</keyword>
<dbReference type="AlphaFoldDB" id="A0AAV9E559"/>
<feature type="region of interest" description="Disordered" evidence="1">
    <location>
        <begin position="193"/>
        <end position="212"/>
    </location>
</feature>
<reference evidence="2" key="2">
    <citation type="submission" date="2023-06" db="EMBL/GenBank/DDBJ databases">
        <authorList>
            <person name="Ma L."/>
            <person name="Liu K.-W."/>
            <person name="Li Z."/>
            <person name="Hsiao Y.-Y."/>
            <person name="Qi Y."/>
            <person name="Fu T."/>
            <person name="Tang G."/>
            <person name="Zhang D."/>
            <person name="Sun W.-H."/>
            <person name="Liu D.-K."/>
            <person name="Li Y."/>
            <person name="Chen G.-Z."/>
            <person name="Liu X.-D."/>
            <person name="Liao X.-Y."/>
            <person name="Jiang Y.-T."/>
            <person name="Yu X."/>
            <person name="Hao Y."/>
            <person name="Huang J."/>
            <person name="Zhao X.-W."/>
            <person name="Ke S."/>
            <person name="Chen Y.-Y."/>
            <person name="Wu W.-L."/>
            <person name="Hsu J.-L."/>
            <person name="Lin Y.-F."/>
            <person name="Huang M.-D."/>
            <person name="Li C.-Y."/>
            <person name="Huang L."/>
            <person name="Wang Z.-W."/>
            <person name="Zhao X."/>
            <person name="Zhong W.-Y."/>
            <person name="Peng D.-H."/>
            <person name="Ahmad S."/>
            <person name="Lan S."/>
            <person name="Zhang J.-S."/>
            <person name="Tsai W.-C."/>
            <person name="Van De Peer Y."/>
            <person name="Liu Z.-J."/>
        </authorList>
    </citation>
    <scope>NUCLEOTIDE SEQUENCE</scope>
    <source>
        <strain evidence="2">CP</strain>
        <tissue evidence="2">Leaves</tissue>
    </source>
</reference>